<comment type="caution">
    <text evidence="1">The sequence shown here is derived from an EMBL/GenBank/DDBJ whole genome shotgun (WGS) entry which is preliminary data.</text>
</comment>
<evidence type="ECO:0000313" key="2">
    <source>
        <dbReference type="Proteomes" id="UP001519362"/>
    </source>
</evidence>
<name>A0ABS4ZJ19_9MICO</name>
<dbReference type="InterPro" id="IPR043038">
    <property type="entry name" value="VbhA_sf"/>
</dbReference>
<accession>A0ABS4ZJ19</accession>
<evidence type="ECO:0008006" key="3">
    <source>
        <dbReference type="Google" id="ProtNLM"/>
    </source>
</evidence>
<dbReference type="EMBL" id="JAGIOL010000001">
    <property type="protein sequence ID" value="MBP2437271.1"/>
    <property type="molecule type" value="Genomic_DNA"/>
</dbReference>
<dbReference type="InterPro" id="IPR033788">
    <property type="entry name" value="VbhA-like"/>
</dbReference>
<dbReference type="CDD" id="cd11586">
    <property type="entry name" value="VbhA_like"/>
    <property type="match status" value="1"/>
</dbReference>
<sequence length="71" mass="8194">MTLWPDPFVDLDEARRDVFRQAFASQYLSGWEPNRADVVDLLNLKRGVITRDEYLQRIRLRAQGPMTSAAG</sequence>
<dbReference type="Gene3D" id="1.10.8.1050">
    <property type="entry name" value="Antitoxin VbhA-like"/>
    <property type="match status" value="1"/>
</dbReference>
<proteinExistence type="predicted"/>
<dbReference type="RefSeq" id="WP_165134403.1">
    <property type="nucleotide sequence ID" value="NZ_CP049253.1"/>
</dbReference>
<organism evidence="1 2">
    <name type="scientific">Microbacterium amylolyticum</name>
    <dbReference type="NCBI Taxonomy" id="936337"/>
    <lineage>
        <taxon>Bacteria</taxon>
        <taxon>Bacillati</taxon>
        <taxon>Actinomycetota</taxon>
        <taxon>Actinomycetes</taxon>
        <taxon>Micrococcales</taxon>
        <taxon>Microbacteriaceae</taxon>
        <taxon>Microbacterium</taxon>
    </lineage>
</organism>
<protein>
    <recommendedName>
        <fullName evidence="3">Antitoxin VbhA domain-containing protein</fullName>
    </recommendedName>
</protein>
<dbReference type="Proteomes" id="UP001519362">
    <property type="component" value="Unassembled WGS sequence"/>
</dbReference>
<evidence type="ECO:0000313" key="1">
    <source>
        <dbReference type="EMBL" id="MBP2437271.1"/>
    </source>
</evidence>
<keyword evidence="2" id="KW-1185">Reference proteome</keyword>
<gene>
    <name evidence="1" type="ORF">JOF34_001857</name>
</gene>
<reference evidence="1 2" key="1">
    <citation type="submission" date="2021-03" db="EMBL/GenBank/DDBJ databases">
        <title>Sequencing the genomes of 1000 actinobacteria strains.</title>
        <authorList>
            <person name="Klenk H.-P."/>
        </authorList>
    </citation>
    <scope>NUCLEOTIDE SEQUENCE [LARGE SCALE GENOMIC DNA]</scope>
    <source>
        <strain evidence="1 2">DSM 24221</strain>
    </source>
</reference>